<keyword evidence="1" id="KW-0472">Membrane</keyword>
<evidence type="ECO:0000313" key="4">
    <source>
        <dbReference type="Proteomes" id="UP000315825"/>
    </source>
</evidence>
<evidence type="ECO:0000313" key="3">
    <source>
        <dbReference type="EMBL" id="RZO26890.1"/>
    </source>
</evidence>
<name>A0A520N082_9GAMM</name>
<dbReference type="EMBL" id="SHBE01000002">
    <property type="protein sequence ID" value="RZO26890.1"/>
    <property type="molecule type" value="Genomic_DNA"/>
</dbReference>
<dbReference type="Proteomes" id="UP000315825">
    <property type="component" value="Unassembled WGS sequence"/>
</dbReference>
<feature type="transmembrane region" description="Helical" evidence="1">
    <location>
        <begin position="46"/>
        <end position="67"/>
    </location>
</feature>
<protein>
    <recommendedName>
        <fullName evidence="2">DUF6249 domain-containing protein</fullName>
    </recommendedName>
</protein>
<proteinExistence type="predicted"/>
<feature type="transmembrane region" description="Helical" evidence="1">
    <location>
        <begin position="140"/>
        <end position="161"/>
    </location>
</feature>
<evidence type="ECO:0000256" key="1">
    <source>
        <dbReference type="SAM" id="Phobius"/>
    </source>
</evidence>
<feature type="transmembrane region" description="Helical" evidence="1">
    <location>
        <begin position="116"/>
        <end position="134"/>
    </location>
</feature>
<feature type="domain" description="DUF6249" evidence="2">
    <location>
        <begin position="51"/>
        <end position="162"/>
    </location>
</feature>
<sequence length="170" mass="18950">MDLILFIGELINNFASFFIQASNGEEGAFLLNFGIDTSNTSGYLDMIVGLFFVLLFFGMPIWIILIVNYSKNQRAQYLHKTIQVALQNGQELNEDLIKSMPGYEEKEKNKSPMESGFLSSGFGLGLFFLGIFITEHLLNIVSGVGSLFICIGLGQIAYGFYKKSLFIKNA</sequence>
<comment type="caution">
    <text evidence="3">The sequence shown here is derived from an EMBL/GenBank/DDBJ whole genome shotgun (WGS) entry which is preliminary data.</text>
</comment>
<dbReference type="AlphaFoldDB" id="A0A520N082"/>
<dbReference type="Pfam" id="PF19762">
    <property type="entry name" value="DUF6249"/>
    <property type="match status" value="1"/>
</dbReference>
<gene>
    <name evidence="3" type="ORF">EVA92_01710</name>
</gene>
<keyword evidence="1" id="KW-0812">Transmembrane</keyword>
<organism evidence="3 4">
    <name type="scientific">SAR86 cluster bacterium</name>
    <dbReference type="NCBI Taxonomy" id="2030880"/>
    <lineage>
        <taxon>Bacteria</taxon>
        <taxon>Pseudomonadati</taxon>
        <taxon>Pseudomonadota</taxon>
        <taxon>Gammaproteobacteria</taxon>
        <taxon>SAR86 cluster</taxon>
    </lineage>
</organism>
<dbReference type="InterPro" id="IPR046216">
    <property type="entry name" value="DUF6249"/>
</dbReference>
<keyword evidence="1" id="KW-1133">Transmembrane helix</keyword>
<accession>A0A520N082</accession>
<evidence type="ECO:0000259" key="2">
    <source>
        <dbReference type="Pfam" id="PF19762"/>
    </source>
</evidence>
<reference evidence="3 4" key="1">
    <citation type="submission" date="2019-02" db="EMBL/GenBank/DDBJ databases">
        <title>Prokaryotic population dynamics and viral predation in marine succession experiment using metagenomics: the confinement effect.</title>
        <authorList>
            <person name="Haro-Moreno J.M."/>
            <person name="Rodriguez-Valera F."/>
            <person name="Lopez-Perez M."/>
        </authorList>
    </citation>
    <scope>NUCLEOTIDE SEQUENCE [LARGE SCALE GENOMIC DNA]</scope>
    <source>
        <strain evidence="3">MED-G159</strain>
    </source>
</reference>